<reference evidence="10 11" key="1">
    <citation type="submission" date="2015-06" db="EMBL/GenBank/DDBJ databases">
        <title>Cloning and characterization of the uncialamcin biosynthetic gene cluster.</title>
        <authorList>
            <person name="Yan X."/>
            <person name="Huang T."/>
            <person name="Ge H."/>
            <person name="Shen B."/>
        </authorList>
    </citation>
    <scope>NUCLEOTIDE SEQUENCE [LARGE SCALE GENOMIC DNA]</scope>
    <source>
        <strain evidence="10 11">DCA2648</strain>
    </source>
</reference>
<dbReference type="SMART" id="SM00636">
    <property type="entry name" value="Glyco_18"/>
    <property type="match status" value="1"/>
</dbReference>
<sequence length="440" mass="47281">MFRRISAFLATALLASLVAVPATAHADDDDSRRLPGHRVAYFTGWSVYSGFSAKKVQDSGQAAKLTVINYAFGNISPEGTCFADNLADQADAWADYQRPIGAADSVDGVADTWDQPLKGSFNQLRKLKAKNPHLKAVISIGGWGWSKYFSDVAATESARKKFVTSCVDLYIKGNLPQLGSLEGGPGSGAGVFDGIDLDWEHPGGDGLPDNSVRPEDGRNFTLLLAEFRRQLDALGGGGRGRHLLTAAVAANTDVADRLELRKVARQVDYLNLMTYTMHGSWEPQGPTNHQANLYTDPADPSGIDHSYSADRVVRHYLAGGLPARKAVLGVPSWGYGWTGVPAGAKNGLYQPATGMSPRGGGQLPYKAVKDLPGAVHTDREHGAAWKYDGTEFWTYDTPATAAQKARYTQRNGLGGVMVWSLDGDDAQGSLITALDRGLRR</sequence>
<dbReference type="InterPro" id="IPR001579">
    <property type="entry name" value="Glyco_hydro_18_chit_AS"/>
</dbReference>
<keyword evidence="11" id="KW-1185">Reference proteome</keyword>
<keyword evidence="4" id="KW-0119">Carbohydrate metabolism</keyword>
<dbReference type="EC" id="3.2.1.14" evidence="2"/>
<dbReference type="PROSITE" id="PS51910">
    <property type="entry name" value="GH18_2"/>
    <property type="match status" value="1"/>
</dbReference>
<dbReference type="InterPro" id="IPR029070">
    <property type="entry name" value="Chitinase_insertion_sf"/>
</dbReference>
<organism evidence="10 11">
    <name type="scientific">Streptomyces uncialis</name>
    <dbReference type="NCBI Taxonomy" id="1048205"/>
    <lineage>
        <taxon>Bacteria</taxon>
        <taxon>Bacillati</taxon>
        <taxon>Actinomycetota</taxon>
        <taxon>Actinomycetes</taxon>
        <taxon>Kitasatosporales</taxon>
        <taxon>Streptomycetaceae</taxon>
        <taxon>Streptomyces</taxon>
    </lineage>
</organism>
<dbReference type="GO" id="GO:0008843">
    <property type="term" value="F:endochitinase activity"/>
    <property type="evidence" value="ECO:0007669"/>
    <property type="project" value="UniProtKB-EC"/>
</dbReference>
<proteinExistence type="inferred from homology"/>
<evidence type="ECO:0000313" key="10">
    <source>
        <dbReference type="EMBL" id="OKH94742.1"/>
    </source>
</evidence>
<feature type="signal peptide" evidence="8">
    <location>
        <begin position="1"/>
        <end position="26"/>
    </location>
</feature>
<dbReference type="AlphaFoldDB" id="A0A1Q4VA53"/>
<evidence type="ECO:0000259" key="9">
    <source>
        <dbReference type="PROSITE" id="PS51910"/>
    </source>
</evidence>
<evidence type="ECO:0000256" key="7">
    <source>
        <dbReference type="RuleBase" id="RU004453"/>
    </source>
</evidence>
<accession>A0A1Q4VA53</accession>
<keyword evidence="4" id="KW-0146">Chitin degradation</keyword>
<dbReference type="InterPro" id="IPR011583">
    <property type="entry name" value="Chitinase_II/V-like_cat"/>
</dbReference>
<dbReference type="GO" id="GO:0005975">
    <property type="term" value="P:carbohydrate metabolic process"/>
    <property type="evidence" value="ECO:0007669"/>
    <property type="project" value="InterPro"/>
</dbReference>
<dbReference type="InterPro" id="IPR001223">
    <property type="entry name" value="Glyco_hydro18_cat"/>
</dbReference>
<keyword evidence="3 6" id="KW-0378">Hydrolase</keyword>
<protein>
    <recommendedName>
        <fullName evidence="2">chitinase</fullName>
        <ecNumber evidence="2">3.2.1.14</ecNumber>
    </recommendedName>
</protein>
<feature type="domain" description="GH18" evidence="9">
    <location>
        <begin position="36"/>
        <end position="440"/>
    </location>
</feature>
<evidence type="ECO:0000256" key="5">
    <source>
        <dbReference type="ARBA" id="ARBA00023295"/>
    </source>
</evidence>
<evidence type="ECO:0000256" key="6">
    <source>
        <dbReference type="RuleBase" id="RU000489"/>
    </source>
</evidence>
<evidence type="ECO:0000256" key="8">
    <source>
        <dbReference type="SAM" id="SignalP"/>
    </source>
</evidence>
<dbReference type="GO" id="GO:0006032">
    <property type="term" value="P:chitin catabolic process"/>
    <property type="evidence" value="ECO:0007669"/>
    <property type="project" value="UniProtKB-KW"/>
</dbReference>
<dbReference type="SUPFAM" id="SSF54556">
    <property type="entry name" value="Chitinase insertion domain"/>
    <property type="match status" value="1"/>
</dbReference>
<dbReference type="RefSeq" id="WP_073786645.1">
    <property type="nucleotide sequence ID" value="NZ_LFBV01000002.1"/>
</dbReference>
<dbReference type="PROSITE" id="PS01095">
    <property type="entry name" value="GH18_1"/>
    <property type="match status" value="1"/>
</dbReference>
<dbReference type="PANTHER" id="PTHR11177">
    <property type="entry name" value="CHITINASE"/>
    <property type="match status" value="1"/>
</dbReference>
<dbReference type="CDD" id="cd06548">
    <property type="entry name" value="GH18_chitinase"/>
    <property type="match status" value="1"/>
</dbReference>
<name>A0A1Q4VA53_9ACTN</name>
<dbReference type="PANTHER" id="PTHR11177:SF317">
    <property type="entry name" value="CHITINASE 12-RELATED"/>
    <property type="match status" value="1"/>
</dbReference>
<comment type="caution">
    <text evidence="10">The sequence shown here is derived from an EMBL/GenBank/DDBJ whole genome shotgun (WGS) entry which is preliminary data.</text>
</comment>
<keyword evidence="8" id="KW-0732">Signal</keyword>
<dbReference type="Gene3D" id="3.20.20.80">
    <property type="entry name" value="Glycosidases"/>
    <property type="match status" value="1"/>
</dbReference>
<evidence type="ECO:0000256" key="4">
    <source>
        <dbReference type="ARBA" id="ARBA00023024"/>
    </source>
</evidence>
<gene>
    <name evidence="10" type="ORF">AB852_11150</name>
</gene>
<evidence type="ECO:0000256" key="2">
    <source>
        <dbReference type="ARBA" id="ARBA00012729"/>
    </source>
</evidence>
<dbReference type="GO" id="GO:0008061">
    <property type="term" value="F:chitin binding"/>
    <property type="evidence" value="ECO:0007669"/>
    <property type="project" value="InterPro"/>
</dbReference>
<comment type="catalytic activity">
    <reaction evidence="1">
        <text>Random endo-hydrolysis of N-acetyl-beta-D-glucosaminide (1-&gt;4)-beta-linkages in chitin and chitodextrins.</text>
        <dbReference type="EC" id="3.2.1.14"/>
    </reaction>
</comment>
<dbReference type="InterPro" id="IPR050314">
    <property type="entry name" value="Glycosyl_Hydrlase_18"/>
</dbReference>
<evidence type="ECO:0000256" key="3">
    <source>
        <dbReference type="ARBA" id="ARBA00022801"/>
    </source>
</evidence>
<dbReference type="SUPFAM" id="SSF51445">
    <property type="entry name" value="(Trans)glycosidases"/>
    <property type="match status" value="1"/>
</dbReference>
<feature type="chain" id="PRO_5038980858" description="chitinase" evidence="8">
    <location>
        <begin position="27"/>
        <end position="440"/>
    </location>
</feature>
<keyword evidence="5 6" id="KW-0326">Glycosidase</keyword>
<evidence type="ECO:0000313" key="11">
    <source>
        <dbReference type="Proteomes" id="UP000186455"/>
    </source>
</evidence>
<comment type="similarity">
    <text evidence="7">Belongs to the glycosyl hydrolase 18 family.</text>
</comment>
<keyword evidence="4" id="KW-0624">Polysaccharide degradation</keyword>
<dbReference type="InterPro" id="IPR017853">
    <property type="entry name" value="GH"/>
</dbReference>
<dbReference type="Proteomes" id="UP000186455">
    <property type="component" value="Unassembled WGS sequence"/>
</dbReference>
<evidence type="ECO:0000256" key="1">
    <source>
        <dbReference type="ARBA" id="ARBA00000822"/>
    </source>
</evidence>
<dbReference type="STRING" id="1048205.AB852_11150"/>
<dbReference type="EMBL" id="LFBV01000002">
    <property type="protein sequence ID" value="OKH94742.1"/>
    <property type="molecule type" value="Genomic_DNA"/>
</dbReference>
<dbReference type="Pfam" id="PF00704">
    <property type="entry name" value="Glyco_hydro_18"/>
    <property type="match status" value="1"/>
</dbReference>
<dbReference type="Gene3D" id="3.10.50.10">
    <property type="match status" value="1"/>
</dbReference>